<keyword evidence="1" id="KW-0489">Methyltransferase</keyword>
<dbReference type="Proteomes" id="UP000430146">
    <property type="component" value="Unassembled WGS sequence"/>
</dbReference>
<evidence type="ECO:0000313" key="4">
    <source>
        <dbReference type="Proteomes" id="UP000430146"/>
    </source>
</evidence>
<evidence type="ECO:0000256" key="1">
    <source>
        <dbReference type="ARBA" id="ARBA00022603"/>
    </source>
</evidence>
<evidence type="ECO:0000256" key="2">
    <source>
        <dbReference type="ARBA" id="ARBA00022679"/>
    </source>
</evidence>
<proteinExistence type="predicted"/>
<dbReference type="AlphaFoldDB" id="A0A5S9PRT2"/>
<dbReference type="GO" id="GO:0008168">
    <property type="term" value="F:methyltransferase activity"/>
    <property type="evidence" value="ECO:0007669"/>
    <property type="project" value="UniProtKB-KW"/>
</dbReference>
<name>A0A5S9PRT2_MYCVN</name>
<dbReference type="OrthoDB" id="9800233at2"/>
<protein>
    <recommendedName>
        <fullName evidence="5">O-methyltransferase domain protein</fullName>
    </recommendedName>
</protein>
<dbReference type="Pfam" id="PF04072">
    <property type="entry name" value="LCM"/>
    <property type="match status" value="1"/>
</dbReference>
<gene>
    <name evidence="3" type="ORF">AELLOGFF_03667</name>
</gene>
<dbReference type="PANTHER" id="PTHR43619">
    <property type="entry name" value="S-ADENOSYL-L-METHIONINE-DEPENDENT METHYLTRANSFERASE YKTD-RELATED"/>
    <property type="match status" value="1"/>
</dbReference>
<dbReference type="InterPro" id="IPR029063">
    <property type="entry name" value="SAM-dependent_MTases_sf"/>
</dbReference>
<dbReference type="InterPro" id="IPR016874">
    <property type="entry name" value="TcmP-like"/>
</dbReference>
<organism evidence="3 4">
    <name type="scientific">Mycolicibacterium vanbaalenii</name>
    <name type="common">Mycobacterium vanbaalenii</name>
    <dbReference type="NCBI Taxonomy" id="110539"/>
    <lineage>
        <taxon>Bacteria</taxon>
        <taxon>Bacillati</taxon>
        <taxon>Actinomycetota</taxon>
        <taxon>Actinomycetes</taxon>
        <taxon>Mycobacteriales</taxon>
        <taxon>Mycobacteriaceae</taxon>
        <taxon>Mycolicibacterium</taxon>
    </lineage>
</organism>
<sequence>MCFAGGMDVSGLEPIEQTALLTEYARALDSRAAHPILGDALAAATVDKIEFDFAGLGATASVVALVALRAKMLDERIRAFVAENPGAVVVDLGAGLSSAVYRVDPPPGVDWFSVDLPRMVTLRESLLPSRDRARSVAVSLLEPGWVDGIPADRPTMLFADGLFAFLEEPQVISLLRRATEHFGTGVIAFNDYGPVGRINQLMGRLTTSSKANSPHRQWNFPGFKDARRPELWNRDLTLAEEASAMQRPEAALFPSGLRLASRLAHRIPAIARKARILQYRF</sequence>
<reference evidence="3 4" key="1">
    <citation type="submission" date="2019-11" db="EMBL/GenBank/DDBJ databases">
        <authorList>
            <person name="Holert J."/>
        </authorList>
    </citation>
    <scope>NUCLEOTIDE SEQUENCE [LARGE SCALE GENOMIC DNA]</scope>
    <source>
        <strain evidence="3">BC8_1</strain>
    </source>
</reference>
<dbReference type="SUPFAM" id="SSF53335">
    <property type="entry name" value="S-adenosyl-L-methionine-dependent methyltransferases"/>
    <property type="match status" value="1"/>
</dbReference>
<evidence type="ECO:0000313" key="3">
    <source>
        <dbReference type="EMBL" id="CAA0106964.1"/>
    </source>
</evidence>
<dbReference type="PANTHER" id="PTHR43619:SF2">
    <property type="entry name" value="S-ADENOSYL-L-METHIONINE-DEPENDENT METHYLTRANSFERASES SUPERFAMILY PROTEIN"/>
    <property type="match status" value="1"/>
</dbReference>
<accession>A0A5S9PRT2</accession>
<evidence type="ECO:0008006" key="5">
    <source>
        <dbReference type="Google" id="ProtNLM"/>
    </source>
</evidence>
<keyword evidence="2" id="KW-0808">Transferase</keyword>
<keyword evidence="4" id="KW-1185">Reference proteome</keyword>
<dbReference type="Gene3D" id="3.40.50.150">
    <property type="entry name" value="Vaccinia Virus protein VP39"/>
    <property type="match status" value="1"/>
</dbReference>
<dbReference type="EMBL" id="CACSIP010000011">
    <property type="protein sequence ID" value="CAA0106964.1"/>
    <property type="molecule type" value="Genomic_DNA"/>
</dbReference>
<dbReference type="GO" id="GO:0032259">
    <property type="term" value="P:methylation"/>
    <property type="evidence" value="ECO:0007669"/>
    <property type="project" value="UniProtKB-KW"/>
</dbReference>
<dbReference type="InterPro" id="IPR007213">
    <property type="entry name" value="Ppm1/Ppm2/Tcmp"/>
</dbReference>
<dbReference type="PIRSF" id="PIRSF028177">
    <property type="entry name" value="Polyketide_synth_Omtfrase_TcmP"/>
    <property type="match status" value="1"/>
</dbReference>